<comment type="caution">
    <text evidence="1">The sequence shown here is derived from an EMBL/GenBank/DDBJ whole genome shotgun (WGS) entry which is preliminary data.</text>
</comment>
<reference evidence="1" key="1">
    <citation type="journal article" date="2023" name="Int. J. Syst. Evol. Microbiol.">
        <title>&lt;i&gt;Holtiella tumoricola&lt;/i&gt; gen. nov. sp. nov., isolated from a human clinical sample.</title>
        <authorList>
            <person name="Allen-Vercoe E."/>
            <person name="Daigneault M.C."/>
            <person name="Vancuren S.J."/>
            <person name="Cochrane K."/>
            <person name="O'Neal L.L."/>
            <person name="Sankaranarayanan K."/>
            <person name="Lawson P.A."/>
        </authorList>
    </citation>
    <scope>NUCLEOTIDE SEQUENCE</scope>
    <source>
        <strain evidence="1">CC70A</strain>
    </source>
</reference>
<dbReference type="Pfam" id="PF11681">
    <property type="entry name" value="Phage_Tube_PhiTE"/>
    <property type="match status" value="1"/>
</dbReference>
<dbReference type="Proteomes" id="UP001169242">
    <property type="component" value="Unassembled WGS sequence"/>
</dbReference>
<gene>
    <name evidence="1" type="ORF">PBV87_08810</name>
</gene>
<dbReference type="EMBL" id="JAQIFT010000039">
    <property type="protein sequence ID" value="MDA3731573.1"/>
    <property type="molecule type" value="Genomic_DNA"/>
</dbReference>
<keyword evidence="2" id="KW-1185">Reference proteome</keyword>
<protein>
    <submittedName>
        <fullName evidence="1">DUF3277 family protein</fullName>
    </submittedName>
</protein>
<sequence length="135" mass="14408">MKSTTLDALKDNCIVAGKLITGFADENGITVSDNDAIMTTTIGVKGEGYRSMHAAVTSKVVLKLNPNSEGATFLQDLFNKRETGFQVLITSGNDLAVKKVSAPDCAIVKAPDLSFASKTYGALEFEIEAIGLKRY</sequence>
<dbReference type="RefSeq" id="WP_271011940.1">
    <property type="nucleotide sequence ID" value="NZ_JAQIFT010000039.1"/>
</dbReference>
<proteinExistence type="predicted"/>
<organism evidence="1 2">
    <name type="scientific">Holtiella tumoricola</name>
    <dbReference type="NCBI Taxonomy" id="3018743"/>
    <lineage>
        <taxon>Bacteria</taxon>
        <taxon>Bacillati</taxon>
        <taxon>Bacillota</taxon>
        <taxon>Clostridia</taxon>
        <taxon>Lachnospirales</taxon>
        <taxon>Cellulosilyticaceae</taxon>
        <taxon>Holtiella</taxon>
    </lineage>
</organism>
<name>A0AA42DMC6_9FIRM</name>
<accession>A0AA42DMC6</accession>
<evidence type="ECO:0000313" key="2">
    <source>
        <dbReference type="Proteomes" id="UP001169242"/>
    </source>
</evidence>
<dbReference type="InterPro" id="IPR021695">
    <property type="entry name" value="Phage_KPP10_Orf10"/>
</dbReference>
<evidence type="ECO:0000313" key="1">
    <source>
        <dbReference type="EMBL" id="MDA3731573.1"/>
    </source>
</evidence>
<dbReference type="AlphaFoldDB" id="A0AA42DMC6"/>